<organism evidence="2">
    <name type="scientific">Arundo donax</name>
    <name type="common">Giant reed</name>
    <name type="synonym">Donax arundinaceus</name>
    <dbReference type="NCBI Taxonomy" id="35708"/>
    <lineage>
        <taxon>Eukaryota</taxon>
        <taxon>Viridiplantae</taxon>
        <taxon>Streptophyta</taxon>
        <taxon>Embryophyta</taxon>
        <taxon>Tracheophyta</taxon>
        <taxon>Spermatophyta</taxon>
        <taxon>Magnoliopsida</taxon>
        <taxon>Liliopsida</taxon>
        <taxon>Poales</taxon>
        <taxon>Poaceae</taxon>
        <taxon>PACMAD clade</taxon>
        <taxon>Arundinoideae</taxon>
        <taxon>Arundineae</taxon>
        <taxon>Arundo</taxon>
    </lineage>
</organism>
<protein>
    <submittedName>
        <fullName evidence="2">Uncharacterized protein</fullName>
    </submittedName>
</protein>
<feature type="region of interest" description="Disordered" evidence="1">
    <location>
        <begin position="45"/>
        <end position="73"/>
    </location>
</feature>
<reference evidence="2" key="1">
    <citation type="submission" date="2014-09" db="EMBL/GenBank/DDBJ databases">
        <authorList>
            <person name="Magalhaes I.L.F."/>
            <person name="Oliveira U."/>
            <person name="Santos F.R."/>
            <person name="Vidigal T.H.D.A."/>
            <person name="Brescovit A.D."/>
            <person name="Santos A.J."/>
        </authorList>
    </citation>
    <scope>NUCLEOTIDE SEQUENCE</scope>
    <source>
        <tissue evidence="2">Shoot tissue taken approximately 20 cm above the soil surface</tissue>
    </source>
</reference>
<reference evidence="2" key="2">
    <citation type="journal article" date="2015" name="Data Brief">
        <title>Shoot transcriptome of the giant reed, Arundo donax.</title>
        <authorList>
            <person name="Barrero R.A."/>
            <person name="Guerrero F.D."/>
            <person name="Moolhuijzen P."/>
            <person name="Goolsby J.A."/>
            <person name="Tidwell J."/>
            <person name="Bellgard S.E."/>
            <person name="Bellgard M.I."/>
        </authorList>
    </citation>
    <scope>NUCLEOTIDE SEQUENCE</scope>
    <source>
        <tissue evidence="2">Shoot tissue taken approximately 20 cm above the soil surface</tissue>
    </source>
</reference>
<proteinExistence type="predicted"/>
<sequence length="73" mass="8306">MAERMGMWWLDLEELTAVPSGHWPQVRSGHPHCGTLHRRRILQIRGRQGEAAPRSERNPHPLPPINTSTSPPN</sequence>
<evidence type="ECO:0000313" key="2">
    <source>
        <dbReference type="EMBL" id="JAD20477.1"/>
    </source>
</evidence>
<name>A0A0A8YAP0_ARUDO</name>
<evidence type="ECO:0000256" key="1">
    <source>
        <dbReference type="SAM" id="MobiDB-lite"/>
    </source>
</evidence>
<accession>A0A0A8YAP0</accession>
<dbReference type="AlphaFoldDB" id="A0A0A8YAP0"/>
<dbReference type="EMBL" id="GBRH01277418">
    <property type="protein sequence ID" value="JAD20477.1"/>
    <property type="molecule type" value="Transcribed_RNA"/>
</dbReference>